<feature type="region of interest" description="Disordered" evidence="1">
    <location>
        <begin position="86"/>
        <end position="110"/>
    </location>
</feature>
<dbReference type="AlphaFoldDB" id="A0A918D871"/>
<dbReference type="EMBL" id="BMMM01000013">
    <property type="protein sequence ID" value="GGN79043.1"/>
    <property type="molecule type" value="Genomic_DNA"/>
</dbReference>
<comment type="caution">
    <text evidence="2">The sequence shown here is derived from an EMBL/GenBank/DDBJ whole genome shotgun (WGS) entry which is preliminary data.</text>
</comment>
<dbReference type="Proteomes" id="UP000600365">
    <property type="component" value="Unassembled WGS sequence"/>
</dbReference>
<feature type="compositionally biased region" description="Polar residues" evidence="1">
    <location>
        <begin position="95"/>
        <end position="110"/>
    </location>
</feature>
<protein>
    <submittedName>
        <fullName evidence="2">Uncharacterized protein</fullName>
    </submittedName>
</protein>
<name>A0A918D871_9ACTN</name>
<evidence type="ECO:0000256" key="1">
    <source>
        <dbReference type="SAM" id="MobiDB-lite"/>
    </source>
</evidence>
<proteinExistence type="predicted"/>
<sequence length="110" mass="11897">MAINRSTYTNRYRAPALGARFLIPPRAWKPRPSSTAVHGLANSSTSAARCAMETPVNNGCVNTDRSTMPLTTSACPPALTHQLVSTRTQEKVMGYSTQKPSPSTRSTSWS</sequence>
<evidence type="ECO:0000313" key="3">
    <source>
        <dbReference type="Proteomes" id="UP000600365"/>
    </source>
</evidence>
<gene>
    <name evidence="2" type="ORF">GCM10011579_062990</name>
</gene>
<evidence type="ECO:0000313" key="2">
    <source>
        <dbReference type="EMBL" id="GGN79043.1"/>
    </source>
</evidence>
<keyword evidence="3" id="KW-1185">Reference proteome</keyword>
<accession>A0A918D871</accession>
<organism evidence="2 3">
    <name type="scientific">Streptomyces albiflavescens</name>
    <dbReference type="NCBI Taxonomy" id="1623582"/>
    <lineage>
        <taxon>Bacteria</taxon>
        <taxon>Bacillati</taxon>
        <taxon>Actinomycetota</taxon>
        <taxon>Actinomycetes</taxon>
        <taxon>Kitasatosporales</taxon>
        <taxon>Streptomycetaceae</taxon>
        <taxon>Streptomyces</taxon>
    </lineage>
</organism>
<reference evidence="2 3" key="1">
    <citation type="journal article" date="2014" name="Int. J. Syst. Evol. Microbiol.">
        <title>Complete genome sequence of Corynebacterium casei LMG S-19264T (=DSM 44701T), isolated from a smear-ripened cheese.</title>
        <authorList>
            <consortium name="US DOE Joint Genome Institute (JGI-PGF)"/>
            <person name="Walter F."/>
            <person name="Albersmeier A."/>
            <person name="Kalinowski J."/>
            <person name="Ruckert C."/>
        </authorList>
    </citation>
    <scope>NUCLEOTIDE SEQUENCE [LARGE SCALE GENOMIC DNA]</scope>
    <source>
        <strain evidence="2 3">CGMCC 4.7111</strain>
    </source>
</reference>